<evidence type="ECO:0000313" key="3">
    <source>
        <dbReference type="Proteomes" id="UP001437256"/>
    </source>
</evidence>
<comment type="caution">
    <text evidence="2">The sequence shown here is derived from an EMBL/GenBank/DDBJ whole genome shotgun (WGS) entry which is preliminary data.</text>
</comment>
<proteinExistence type="predicted"/>
<dbReference type="InterPro" id="IPR036047">
    <property type="entry name" value="F-box-like_dom_sf"/>
</dbReference>
<evidence type="ECO:0000313" key="2">
    <source>
        <dbReference type="EMBL" id="KAL0062162.1"/>
    </source>
</evidence>
<dbReference type="Gene3D" id="1.20.1280.50">
    <property type="match status" value="1"/>
</dbReference>
<organism evidence="2 3">
    <name type="scientific">Marasmius tenuissimus</name>
    <dbReference type="NCBI Taxonomy" id="585030"/>
    <lineage>
        <taxon>Eukaryota</taxon>
        <taxon>Fungi</taxon>
        <taxon>Dikarya</taxon>
        <taxon>Basidiomycota</taxon>
        <taxon>Agaricomycotina</taxon>
        <taxon>Agaricomycetes</taxon>
        <taxon>Agaricomycetidae</taxon>
        <taxon>Agaricales</taxon>
        <taxon>Marasmiineae</taxon>
        <taxon>Marasmiaceae</taxon>
        <taxon>Marasmius</taxon>
    </lineage>
</organism>
<dbReference type="EMBL" id="JBBXMP010000113">
    <property type="protein sequence ID" value="KAL0062162.1"/>
    <property type="molecule type" value="Genomic_DNA"/>
</dbReference>
<dbReference type="Pfam" id="PF12937">
    <property type="entry name" value="F-box-like"/>
    <property type="match status" value="1"/>
</dbReference>
<evidence type="ECO:0000259" key="1">
    <source>
        <dbReference type="Pfam" id="PF12937"/>
    </source>
</evidence>
<feature type="domain" description="F-box" evidence="1">
    <location>
        <begin position="116"/>
        <end position="178"/>
    </location>
</feature>
<dbReference type="InterPro" id="IPR001810">
    <property type="entry name" value="F-box_dom"/>
</dbReference>
<gene>
    <name evidence="2" type="ORF">AAF712_011004</name>
</gene>
<keyword evidence="3" id="KW-1185">Reference proteome</keyword>
<dbReference type="SUPFAM" id="SSF52047">
    <property type="entry name" value="RNI-like"/>
    <property type="match status" value="1"/>
</dbReference>
<dbReference type="SUPFAM" id="SSF81383">
    <property type="entry name" value="F-box domain"/>
    <property type="match status" value="1"/>
</dbReference>
<dbReference type="Proteomes" id="UP001437256">
    <property type="component" value="Unassembled WGS sequence"/>
</dbReference>
<reference evidence="2 3" key="1">
    <citation type="submission" date="2024-05" db="EMBL/GenBank/DDBJ databases">
        <title>A draft genome resource for the thread blight pathogen Marasmius tenuissimus strain MS-2.</title>
        <authorList>
            <person name="Yulfo-Soto G.E."/>
            <person name="Baruah I.K."/>
            <person name="Amoako-Attah I."/>
            <person name="Bukari Y."/>
            <person name="Meinhardt L.W."/>
            <person name="Bailey B.A."/>
            <person name="Cohen S.P."/>
        </authorList>
    </citation>
    <scope>NUCLEOTIDE SEQUENCE [LARGE SCALE GENOMIC DNA]</scope>
    <source>
        <strain evidence="2 3">MS-2</strain>
    </source>
</reference>
<protein>
    <recommendedName>
        <fullName evidence="1">F-box domain-containing protein</fullName>
    </recommendedName>
</protein>
<accession>A0ABR2ZKH2</accession>
<sequence length="581" mass="65984">MDASRTDSGNTETARSCYRFPGFPRCVNCGFDVERSKRMIQGPSEVLYQHYLDKNLYPSPQEAVLMKAELEEALVQRLAITDTIAHFQSYIAALEEEKDRIDGVTLKIKSILRPVHQLPPELLCRIFHFCMDIPETSEPVGYPTSSLKPQNAPWSLAQVCRSWRKLAIQTPSLWTLVSIRGVESSEGPSLTQLDSENHRLRLQLRRSYPLPLTIFARASDVGKFVPMDHSLVLLCSHTEQWKSLRIDLHRDNVRDLANIRGLLPSLQSLEIHFHETGISEELDLFELAPRLRKLSISGNGCVVHEGVLQPLIPMKLPFSQITEYVWYDDRAYDADHCLFLHHTILLRLCNLKKCRLFVSTDVISAYELFSSSSLLDDYVFTLALRQLTELELHRTEPEACVEEIFPWISAPSLEKLTVSSSGPDQTHLSNFIINHDNLTSLTVHAIDMPSPDFEAVLSLLSSLRDLSFGVEGGIEDCFLTIFISTEPGTNEFSLVPELQNLSLLRIPDNLMSIYDDDVLLDMLEARRRSLHTHESAESQRFESCLLFVQLDKYLTGSQALDRLETLENAGLRVNFKTLADT</sequence>
<name>A0ABR2ZKH2_9AGAR</name>